<dbReference type="AlphaFoldDB" id="A0A852R551"/>
<dbReference type="InterPro" id="IPR003961">
    <property type="entry name" value="FN3_dom"/>
</dbReference>
<dbReference type="SUPFAM" id="SSF49265">
    <property type="entry name" value="Fibronectin type III"/>
    <property type="match status" value="2"/>
</dbReference>
<dbReference type="RefSeq" id="WP_185986411.1">
    <property type="nucleotide sequence ID" value="NZ_BAAALZ010000002.1"/>
</dbReference>
<feature type="domain" description="Fibronectin type-III" evidence="3">
    <location>
        <begin position="122"/>
        <end position="210"/>
    </location>
</feature>
<evidence type="ECO:0000259" key="3">
    <source>
        <dbReference type="PROSITE" id="PS50853"/>
    </source>
</evidence>
<evidence type="ECO:0000313" key="5">
    <source>
        <dbReference type="Proteomes" id="UP000586095"/>
    </source>
</evidence>
<gene>
    <name evidence="4" type="ORF">BJ960_000881</name>
</gene>
<reference evidence="4 5" key="1">
    <citation type="submission" date="2020-07" db="EMBL/GenBank/DDBJ databases">
        <title>Sequencing the genomes of 1000 actinobacteria strains.</title>
        <authorList>
            <person name="Klenk H.-P."/>
        </authorList>
    </citation>
    <scope>NUCLEOTIDE SEQUENCE [LARGE SCALE GENOMIC DNA]</scope>
    <source>
        <strain evidence="4 5">DSM 17380</strain>
    </source>
</reference>
<evidence type="ECO:0000256" key="1">
    <source>
        <dbReference type="ARBA" id="ARBA00023295"/>
    </source>
</evidence>
<dbReference type="GO" id="GO:0016798">
    <property type="term" value="F:hydrolase activity, acting on glycosyl bonds"/>
    <property type="evidence" value="ECO:0007669"/>
    <property type="project" value="UniProtKB-KW"/>
</dbReference>
<name>A0A852R551_9MICO</name>
<protein>
    <submittedName>
        <fullName evidence="4">Tfp pilus assembly protein PilX</fullName>
    </submittedName>
</protein>
<dbReference type="EMBL" id="JACCBD010000001">
    <property type="protein sequence ID" value="NYD26078.1"/>
    <property type="molecule type" value="Genomic_DNA"/>
</dbReference>
<keyword evidence="1" id="KW-0378">Hydrolase</keyword>
<dbReference type="Gene3D" id="2.60.120.260">
    <property type="entry name" value="Galactose-binding domain-like"/>
    <property type="match status" value="1"/>
</dbReference>
<keyword evidence="2" id="KW-0624">Polysaccharide degradation</keyword>
<evidence type="ECO:0000313" key="4">
    <source>
        <dbReference type="EMBL" id="NYD26078.1"/>
    </source>
</evidence>
<proteinExistence type="predicted"/>
<dbReference type="InterPro" id="IPR036116">
    <property type="entry name" value="FN3_sf"/>
</dbReference>
<dbReference type="InterPro" id="IPR013783">
    <property type="entry name" value="Ig-like_fold"/>
</dbReference>
<dbReference type="Proteomes" id="UP000586095">
    <property type="component" value="Unassembled WGS sequence"/>
</dbReference>
<evidence type="ECO:0000256" key="2">
    <source>
        <dbReference type="ARBA" id="ARBA00023326"/>
    </source>
</evidence>
<accession>A0A852R551</accession>
<keyword evidence="1" id="KW-0326">Glycosidase</keyword>
<dbReference type="SMART" id="SM00060">
    <property type="entry name" value="FN3"/>
    <property type="match status" value="2"/>
</dbReference>
<keyword evidence="2" id="KW-0119">Carbohydrate metabolism</keyword>
<dbReference type="GO" id="GO:0000272">
    <property type="term" value="P:polysaccharide catabolic process"/>
    <property type="evidence" value="ECO:0007669"/>
    <property type="project" value="UniProtKB-KW"/>
</dbReference>
<dbReference type="CDD" id="cd00063">
    <property type="entry name" value="FN3"/>
    <property type="match status" value="1"/>
</dbReference>
<organism evidence="4 5">
    <name type="scientific">Leucobacter aridicollis</name>
    <dbReference type="NCBI Taxonomy" id="283878"/>
    <lineage>
        <taxon>Bacteria</taxon>
        <taxon>Bacillati</taxon>
        <taxon>Actinomycetota</taxon>
        <taxon>Actinomycetes</taxon>
        <taxon>Micrococcales</taxon>
        <taxon>Microbacteriaceae</taxon>
        <taxon>Leucobacter</taxon>
    </lineage>
</organism>
<keyword evidence="5" id="KW-1185">Reference proteome</keyword>
<sequence length="1077" mass="115014">MATSNGAVQNNGQIQWVYSVSGVSQGSTSVVIKATAYFMSVAPYSQYFSGTKSWSGTWGSGSGAQAYNLPAGTRVAIVATSGTSVTLTDAQQTRSFTATAYHFFGSTTSTLTVKIPPRYARTPTGLTITRSSDTSHRLNWTRNSTYTSVVVQRQTNGGAWTQVGRPTGNAYTWTDTSTKAGNKYAYRVAGVGGSGQSAFSNVATVFTSPLAPTGVTATRSGTGIRVDASGKPAHATSYNIRDGATTVASGVSLPWTHANPNPAVPHEYTVQGVVSGLAGAWSAKSNTVQLISKPLPPTGLTPNGAVSVSDDLTRFSWKHNPVDSSEQTAAEYRRRLKDTTTWSTSTVGGEEQLTRLLEAGEYEWQIRTKGAHPDWSEWSAVAIFTVIDRPGVAVISPDELWTKRTVTAEWSWDQPQGRPQSAWEAILLGPDGEIERKTGTGATTKVQFAAKVADNIEYGVKVRAAAGDIWSEPAEQWFLVMVPPAAPADMSGAWSEDSGAVTLNVQDGRGGERAPVTNHFDNPNFVGDGTWVEIRRNARANSSFERGSTAYWGSNAGRPGVTLALETAEVHSGQYACKVTSEGLEISAGINSTNTYPMTCPNGVVTSSAWVKAPAGLRMRADLQERDTSNVYLNQKTLNFEGTGDWERIRITRDDIQPGNRVTFAVSIRFAEAGVFYVDDYLTEWSEELGGWFGDEIVGSDIERGEDFRVRFDGTDSVLEGERARGFITGSGAAFISSSVDGVPAGRLINVSGAASSAYAGFALPDALIASGGVFQAIKYQESEIARAAGGYGIRASSVIYQTPFDNVAGHSPHRVEFPPGVSIKYVYFGSQGYPGGGDVYWTAPGLFGPGYVGPAFSGSSGLVKVGDTWMSAAWDGAVDNSTSTIHTAPPAVRVDVERSVNGGLSWETFIEGGDLPVVETDPQALSNGTTLYRVTTYSADDAASVVVHEVEANSPAVWLSGGPGFTDTARLPYDPEVDFSTSRERILKQYAGREKPVVYSGEAVTRTVQWSGTLLSHDSEVASVETLERISQAPAPLHLYRDPDGRHVKGMLAPLSKQRVADGMWSYSTSIEEADD</sequence>
<comment type="caution">
    <text evidence="4">The sequence shown here is derived from an EMBL/GenBank/DDBJ whole genome shotgun (WGS) entry which is preliminary data.</text>
</comment>
<dbReference type="Gene3D" id="2.60.40.10">
    <property type="entry name" value="Immunoglobulins"/>
    <property type="match status" value="2"/>
</dbReference>
<dbReference type="PROSITE" id="PS50853">
    <property type="entry name" value="FN3"/>
    <property type="match status" value="1"/>
</dbReference>